<gene>
    <name evidence="1" type="ORF">C7447_102256</name>
</gene>
<comment type="caution">
    <text evidence="1">The sequence shown here is derived from an EMBL/GenBank/DDBJ whole genome shotgun (WGS) entry which is preliminary data.</text>
</comment>
<sequence length="84" mass="9410">MLSDNLTLLFCERRDSLTSNLSYLRDLLSSDSVFTSDIYILIGGYISAITEELHSIDSFLYCAKQTDLSSKSLCNLLNSFNDAL</sequence>
<reference evidence="1 2" key="1">
    <citation type="submission" date="2019-07" db="EMBL/GenBank/DDBJ databases">
        <title>Genomic Encyclopedia of Type Strains, Phase IV (KMG-IV): sequencing the most valuable type-strain genomes for metagenomic binning, comparative biology and taxonomic classification.</title>
        <authorList>
            <person name="Goeker M."/>
        </authorList>
    </citation>
    <scope>NUCLEOTIDE SEQUENCE [LARGE SCALE GENOMIC DNA]</scope>
    <source>
        <strain evidence="1 2">DSM 18961</strain>
    </source>
</reference>
<evidence type="ECO:0000313" key="1">
    <source>
        <dbReference type="EMBL" id="TYP98938.1"/>
    </source>
</evidence>
<evidence type="ECO:0000313" key="2">
    <source>
        <dbReference type="Proteomes" id="UP000323136"/>
    </source>
</evidence>
<organism evidence="1 2">
    <name type="scientific">Tenacibaculum adriaticum</name>
    <dbReference type="NCBI Taxonomy" id="413713"/>
    <lineage>
        <taxon>Bacteria</taxon>
        <taxon>Pseudomonadati</taxon>
        <taxon>Bacteroidota</taxon>
        <taxon>Flavobacteriia</taxon>
        <taxon>Flavobacteriales</taxon>
        <taxon>Flavobacteriaceae</taxon>
        <taxon>Tenacibaculum</taxon>
    </lineage>
</organism>
<name>A0A5S5DU96_9FLAO</name>
<proteinExistence type="predicted"/>
<protein>
    <submittedName>
        <fullName evidence="1">Uncharacterized protein</fullName>
    </submittedName>
</protein>
<dbReference type="Proteomes" id="UP000323136">
    <property type="component" value="Unassembled WGS sequence"/>
</dbReference>
<dbReference type="AlphaFoldDB" id="A0A5S5DU96"/>
<keyword evidence="2" id="KW-1185">Reference proteome</keyword>
<dbReference type="EMBL" id="VNIA01000002">
    <property type="protein sequence ID" value="TYP98938.1"/>
    <property type="molecule type" value="Genomic_DNA"/>
</dbReference>
<accession>A0A5S5DU96</accession>